<organism evidence="2 3">
    <name type="scientific">Urbifossiella limnaea</name>
    <dbReference type="NCBI Taxonomy" id="2528023"/>
    <lineage>
        <taxon>Bacteria</taxon>
        <taxon>Pseudomonadati</taxon>
        <taxon>Planctomycetota</taxon>
        <taxon>Planctomycetia</taxon>
        <taxon>Gemmatales</taxon>
        <taxon>Gemmataceae</taxon>
        <taxon>Urbifossiella</taxon>
    </lineage>
</organism>
<reference evidence="2 3" key="1">
    <citation type="submission" date="2019-02" db="EMBL/GenBank/DDBJ databases">
        <title>Deep-cultivation of Planctomycetes and their phenomic and genomic characterization uncovers novel biology.</title>
        <authorList>
            <person name="Wiegand S."/>
            <person name="Jogler M."/>
            <person name="Boedeker C."/>
            <person name="Pinto D."/>
            <person name="Vollmers J."/>
            <person name="Rivas-Marin E."/>
            <person name="Kohn T."/>
            <person name="Peeters S.H."/>
            <person name="Heuer A."/>
            <person name="Rast P."/>
            <person name="Oberbeckmann S."/>
            <person name="Bunk B."/>
            <person name="Jeske O."/>
            <person name="Meyerdierks A."/>
            <person name="Storesund J.E."/>
            <person name="Kallscheuer N."/>
            <person name="Luecker S."/>
            <person name="Lage O.M."/>
            <person name="Pohl T."/>
            <person name="Merkel B.J."/>
            <person name="Hornburger P."/>
            <person name="Mueller R.-W."/>
            <person name="Bruemmer F."/>
            <person name="Labrenz M."/>
            <person name="Spormann A.M."/>
            <person name="Op den Camp H."/>
            <person name="Overmann J."/>
            <person name="Amann R."/>
            <person name="Jetten M.S.M."/>
            <person name="Mascher T."/>
            <person name="Medema M.H."/>
            <person name="Devos D.P."/>
            <person name="Kaster A.-K."/>
            <person name="Ovreas L."/>
            <person name="Rohde M."/>
            <person name="Galperin M.Y."/>
            <person name="Jogler C."/>
        </authorList>
    </citation>
    <scope>NUCLEOTIDE SEQUENCE [LARGE SCALE GENOMIC DNA]</scope>
    <source>
        <strain evidence="2 3">ETA_A1</strain>
    </source>
</reference>
<dbReference type="EMBL" id="CP036273">
    <property type="protein sequence ID" value="QDU23054.1"/>
    <property type="molecule type" value="Genomic_DNA"/>
</dbReference>
<feature type="transmembrane region" description="Helical" evidence="1">
    <location>
        <begin position="96"/>
        <end position="116"/>
    </location>
</feature>
<dbReference type="Proteomes" id="UP000319576">
    <property type="component" value="Chromosome"/>
</dbReference>
<dbReference type="OrthoDB" id="327939at2"/>
<proteinExistence type="predicted"/>
<evidence type="ECO:0000256" key="1">
    <source>
        <dbReference type="SAM" id="Phobius"/>
    </source>
</evidence>
<sequence>MTRVAVVRRWVLGLAFVAAGVNHFVQPDFYTRIMPPWLPWHAELVLLSGVAEVALGLLALPSRTAPAAGWGLVALLVAVFPANVHMALHPELFPEIPAWVLLARLPFQGVFMWWAYRWTRPAGGT</sequence>
<keyword evidence="1" id="KW-0812">Transmembrane</keyword>
<accession>A0A517XZW6</accession>
<dbReference type="PANTHER" id="PTHR36974:SF1">
    <property type="entry name" value="DOXX FAMILY MEMBRANE PROTEIN"/>
    <property type="match status" value="1"/>
</dbReference>
<protein>
    <recommendedName>
        <fullName evidence="4">DoxX family membrane protein</fullName>
    </recommendedName>
</protein>
<gene>
    <name evidence="2" type="ORF">ETAA1_50440</name>
</gene>
<feature type="transmembrane region" description="Helical" evidence="1">
    <location>
        <begin position="37"/>
        <end position="60"/>
    </location>
</feature>
<evidence type="ECO:0008006" key="4">
    <source>
        <dbReference type="Google" id="ProtNLM"/>
    </source>
</evidence>
<evidence type="ECO:0000313" key="3">
    <source>
        <dbReference type="Proteomes" id="UP000319576"/>
    </source>
</evidence>
<keyword evidence="1" id="KW-1133">Transmembrane helix</keyword>
<feature type="transmembrane region" description="Helical" evidence="1">
    <location>
        <begin position="67"/>
        <end position="84"/>
    </location>
</feature>
<keyword evidence="1" id="KW-0472">Membrane</keyword>
<keyword evidence="3" id="KW-1185">Reference proteome</keyword>
<name>A0A517XZW6_9BACT</name>
<evidence type="ECO:0000313" key="2">
    <source>
        <dbReference type="EMBL" id="QDU23054.1"/>
    </source>
</evidence>
<dbReference type="RefSeq" id="WP_145243157.1">
    <property type="nucleotide sequence ID" value="NZ_CP036273.1"/>
</dbReference>
<dbReference type="AlphaFoldDB" id="A0A517XZW6"/>
<dbReference type="KEGG" id="uli:ETAA1_50440"/>
<dbReference type="PANTHER" id="PTHR36974">
    <property type="entry name" value="MEMBRANE PROTEIN-RELATED"/>
    <property type="match status" value="1"/>
</dbReference>